<gene>
    <name evidence="9" type="primary">mnmA</name>
    <name evidence="12" type="ORF">SAMN02746065_12334</name>
</gene>
<feature type="active site" description="Cysteine persulfide intermediate" evidence="9">
    <location>
        <position position="187"/>
    </location>
</feature>
<feature type="active site" description="Nucleophile" evidence="9">
    <location>
        <position position="90"/>
    </location>
</feature>
<feature type="disulfide bond" description="Alternate" evidence="9">
    <location>
        <begin position="90"/>
        <end position="187"/>
    </location>
</feature>
<keyword evidence="4 9" id="KW-0547">Nucleotide-binding</keyword>
<dbReference type="PANTHER" id="PTHR11933">
    <property type="entry name" value="TRNA 5-METHYLAMINOMETHYL-2-THIOURIDYLATE -METHYLTRANSFERASE"/>
    <property type="match status" value="1"/>
</dbReference>
<feature type="region of interest" description="Interaction with tRNA" evidence="9">
    <location>
        <begin position="294"/>
        <end position="295"/>
    </location>
</feature>
<feature type="binding site" evidence="9">
    <location>
        <begin position="8"/>
        <end position="15"/>
    </location>
    <ligand>
        <name>ATP</name>
        <dbReference type="ChEBI" id="CHEBI:30616"/>
    </ligand>
</feature>
<keyword evidence="3 9" id="KW-0819">tRNA processing</keyword>
<comment type="subcellular location">
    <subcellularLocation>
        <location evidence="9">Cytoplasm</location>
    </subcellularLocation>
</comment>
<feature type="binding site" evidence="9">
    <location>
        <position position="35"/>
    </location>
    <ligand>
        <name>ATP</name>
        <dbReference type="ChEBI" id="CHEBI:30616"/>
    </ligand>
</feature>
<dbReference type="Pfam" id="PF03054">
    <property type="entry name" value="tRNA_Me_trans"/>
    <property type="match status" value="1"/>
</dbReference>
<name>A0A1W2E279_9BACT</name>
<evidence type="ECO:0000256" key="8">
    <source>
        <dbReference type="ARBA" id="ARBA00051542"/>
    </source>
</evidence>
<evidence type="ECO:0000256" key="1">
    <source>
        <dbReference type="ARBA" id="ARBA00022555"/>
    </source>
</evidence>
<dbReference type="STRING" id="1121400.SAMN02746065_12334"/>
<keyword evidence="12" id="KW-0489">Methyltransferase</keyword>
<evidence type="ECO:0000259" key="10">
    <source>
        <dbReference type="Pfam" id="PF20258"/>
    </source>
</evidence>
<dbReference type="CDD" id="cd01998">
    <property type="entry name" value="MnmA_TRMU-like"/>
    <property type="match status" value="1"/>
</dbReference>
<keyword evidence="2 9" id="KW-0808">Transferase</keyword>
<dbReference type="GO" id="GO:0005737">
    <property type="term" value="C:cytoplasm"/>
    <property type="evidence" value="ECO:0007669"/>
    <property type="project" value="UniProtKB-SubCell"/>
</dbReference>
<dbReference type="HAMAP" id="MF_00144">
    <property type="entry name" value="tRNA_thiouridyl_MnmA"/>
    <property type="match status" value="1"/>
</dbReference>
<dbReference type="GO" id="GO:0005524">
    <property type="term" value="F:ATP binding"/>
    <property type="evidence" value="ECO:0007669"/>
    <property type="project" value="UniProtKB-KW"/>
</dbReference>
<dbReference type="InterPro" id="IPR014729">
    <property type="entry name" value="Rossmann-like_a/b/a_fold"/>
</dbReference>
<evidence type="ECO:0000256" key="9">
    <source>
        <dbReference type="HAMAP-Rule" id="MF_00144"/>
    </source>
</evidence>
<dbReference type="Pfam" id="PF20259">
    <property type="entry name" value="tRNA_Me_trans_M"/>
    <property type="match status" value="1"/>
</dbReference>
<evidence type="ECO:0000256" key="7">
    <source>
        <dbReference type="ARBA" id="ARBA00023157"/>
    </source>
</evidence>
<feature type="binding site" evidence="9">
    <location>
        <position position="114"/>
    </location>
    <ligand>
        <name>ATP</name>
        <dbReference type="ChEBI" id="CHEBI:30616"/>
    </ligand>
</feature>
<organism evidence="12 13">
    <name type="scientific">Desulfocicer vacuolatum DSM 3385</name>
    <dbReference type="NCBI Taxonomy" id="1121400"/>
    <lineage>
        <taxon>Bacteria</taxon>
        <taxon>Pseudomonadati</taxon>
        <taxon>Thermodesulfobacteriota</taxon>
        <taxon>Desulfobacteria</taxon>
        <taxon>Desulfobacterales</taxon>
        <taxon>Desulfobacteraceae</taxon>
        <taxon>Desulfocicer</taxon>
    </lineage>
</organism>
<dbReference type="InterPro" id="IPR046885">
    <property type="entry name" value="MnmA-like_C"/>
</dbReference>
<dbReference type="GO" id="GO:0002143">
    <property type="term" value="P:tRNA wobble position uridine thiolation"/>
    <property type="evidence" value="ECO:0007669"/>
    <property type="project" value="TreeGrafter"/>
</dbReference>
<protein>
    <recommendedName>
        <fullName evidence="9">tRNA-specific 2-thiouridylase MnmA</fullName>
        <ecNumber evidence="9">2.8.1.13</ecNumber>
    </recommendedName>
</protein>
<evidence type="ECO:0000313" key="13">
    <source>
        <dbReference type="Proteomes" id="UP000192418"/>
    </source>
</evidence>
<evidence type="ECO:0000256" key="5">
    <source>
        <dbReference type="ARBA" id="ARBA00022840"/>
    </source>
</evidence>
<dbReference type="InterPro" id="IPR023382">
    <property type="entry name" value="MnmA-like_central_sf"/>
</dbReference>
<feature type="domain" description="tRNA-specific 2-thiouridylase MnmA-like central" evidence="11">
    <location>
        <begin position="197"/>
        <end position="260"/>
    </location>
</feature>
<dbReference type="Gene3D" id="2.40.30.10">
    <property type="entry name" value="Translation factors"/>
    <property type="match status" value="1"/>
</dbReference>
<dbReference type="Pfam" id="PF20258">
    <property type="entry name" value="tRNA_Me_trans_C"/>
    <property type="match status" value="1"/>
</dbReference>
<dbReference type="GO" id="GO:0000049">
    <property type="term" value="F:tRNA binding"/>
    <property type="evidence" value="ECO:0007669"/>
    <property type="project" value="UniProtKB-KW"/>
</dbReference>
<feature type="site" description="Interaction with tRNA" evidence="9">
    <location>
        <position position="115"/>
    </location>
</feature>
<comment type="function">
    <text evidence="9">Catalyzes the 2-thiolation of uridine at the wobble position (U34) of tRNA, leading to the formation of s(2)U34.</text>
</comment>
<evidence type="ECO:0000256" key="3">
    <source>
        <dbReference type="ARBA" id="ARBA00022694"/>
    </source>
</evidence>
<comment type="similarity">
    <text evidence="9">Belongs to the MnmA/TRMU family.</text>
</comment>
<reference evidence="12 13" key="1">
    <citation type="submission" date="2017-04" db="EMBL/GenBank/DDBJ databases">
        <authorList>
            <person name="Afonso C.L."/>
            <person name="Miller P.J."/>
            <person name="Scott M.A."/>
            <person name="Spackman E."/>
            <person name="Goraichik I."/>
            <person name="Dimitrov K.M."/>
            <person name="Suarez D.L."/>
            <person name="Swayne D.E."/>
        </authorList>
    </citation>
    <scope>NUCLEOTIDE SEQUENCE [LARGE SCALE GENOMIC DNA]</scope>
    <source>
        <strain evidence="12 13">DSM 3385</strain>
    </source>
</reference>
<dbReference type="Gene3D" id="2.30.30.280">
    <property type="entry name" value="Adenine nucleotide alpha hydrolases-like domains"/>
    <property type="match status" value="1"/>
</dbReference>
<proteinExistence type="inferred from homology"/>
<evidence type="ECO:0000256" key="4">
    <source>
        <dbReference type="ARBA" id="ARBA00022741"/>
    </source>
</evidence>
<keyword evidence="9" id="KW-0963">Cytoplasm</keyword>
<dbReference type="GO" id="GO:0103016">
    <property type="term" value="F:tRNA-uridine 2-sulfurtransferase activity"/>
    <property type="evidence" value="ECO:0007669"/>
    <property type="project" value="UniProtKB-EC"/>
</dbReference>
<dbReference type="InterPro" id="IPR004506">
    <property type="entry name" value="MnmA-like"/>
</dbReference>
<dbReference type="EMBL" id="FWXY01000023">
    <property type="protein sequence ID" value="SMD03951.1"/>
    <property type="molecule type" value="Genomic_DNA"/>
</dbReference>
<evidence type="ECO:0000256" key="6">
    <source>
        <dbReference type="ARBA" id="ARBA00022884"/>
    </source>
</evidence>
<dbReference type="NCBIfam" id="TIGR00420">
    <property type="entry name" value="trmU"/>
    <property type="match status" value="1"/>
</dbReference>
<keyword evidence="13" id="KW-1185">Reference proteome</keyword>
<keyword evidence="5 9" id="KW-0067">ATP-binding</keyword>
<evidence type="ECO:0000256" key="2">
    <source>
        <dbReference type="ARBA" id="ARBA00022679"/>
    </source>
</evidence>
<dbReference type="GO" id="GO:0032259">
    <property type="term" value="P:methylation"/>
    <property type="evidence" value="ECO:0007669"/>
    <property type="project" value="UniProtKB-KW"/>
</dbReference>
<feature type="site" description="Interaction with tRNA" evidence="9">
    <location>
        <position position="327"/>
    </location>
</feature>
<feature type="region of interest" description="Interaction with tRNA" evidence="9">
    <location>
        <begin position="137"/>
        <end position="139"/>
    </location>
</feature>
<dbReference type="GO" id="GO:0008168">
    <property type="term" value="F:methyltransferase activity"/>
    <property type="evidence" value="ECO:0007669"/>
    <property type="project" value="UniProtKB-KW"/>
</dbReference>
<sequence length="344" mass="38079">MKKKIAIAVSGGVDSLVSAFLLKQQPHTELFGIHFTTGYESHPVDIPSLSRQLGLKILTVDLSRQFTRHVVDYFTTTYLSGKTPNPCIICNQTIKFGSLVSAAVQHGATHLATGHYARMKINDQGIPALYRGMDSIKEQSYFLAMLTANQLQKAIFPLGNMTKQEVVALARSHNLSPPEQKESQDICFIKESSFSDFIVTHTRKETFRPGPIVTPAGDTLGQHKGLHCYTVGQRRGLNCPGPAPYYVKKIDMENNRLVVGFKEDLLETHFKVKQVNWLLPTPLKSPITVEAKIRYSHKGETAQIRPCGSDGIAVEFNRPQNAVTPGQGAVFYMDDRVIGAGIIQ</sequence>
<dbReference type="RefSeq" id="WP_084071200.1">
    <property type="nucleotide sequence ID" value="NZ_FWXY01000023.1"/>
</dbReference>
<keyword evidence="7 9" id="KW-1015">Disulfide bond</keyword>
<dbReference type="InterPro" id="IPR046884">
    <property type="entry name" value="MnmA-like_central"/>
</dbReference>
<dbReference type="FunFam" id="2.30.30.280:FF:000001">
    <property type="entry name" value="tRNA-specific 2-thiouridylase MnmA"/>
    <property type="match status" value="1"/>
</dbReference>
<evidence type="ECO:0000313" key="12">
    <source>
        <dbReference type="EMBL" id="SMD03951.1"/>
    </source>
</evidence>
<comment type="caution">
    <text evidence="9">Lacks conserved residue(s) required for the propagation of feature annotation.</text>
</comment>
<comment type="catalytic activity">
    <reaction evidence="8 9">
        <text>S-sulfanyl-L-cysteinyl-[protein] + uridine(34) in tRNA + AH2 + ATP = 2-thiouridine(34) in tRNA + L-cysteinyl-[protein] + A + AMP + diphosphate + H(+)</text>
        <dbReference type="Rhea" id="RHEA:47032"/>
        <dbReference type="Rhea" id="RHEA-COMP:10131"/>
        <dbReference type="Rhea" id="RHEA-COMP:11726"/>
        <dbReference type="Rhea" id="RHEA-COMP:11727"/>
        <dbReference type="Rhea" id="RHEA-COMP:11728"/>
        <dbReference type="ChEBI" id="CHEBI:13193"/>
        <dbReference type="ChEBI" id="CHEBI:15378"/>
        <dbReference type="ChEBI" id="CHEBI:17499"/>
        <dbReference type="ChEBI" id="CHEBI:29950"/>
        <dbReference type="ChEBI" id="CHEBI:30616"/>
        <dbReference type="ChEBI" id="CHEBI:33019"/>
        <dbReference type="ChEBI" id="CHEBI:61963"/>
        <dbReference type="ChEBI" id="CHEBI:65315"/>
        <dbReference type="ChEBI" id="CHEBI:87170"/>
        <dbReference type="ChEBI" id="CHEBI:456215"/>
        <dbReference type="EC" id="2.8.1.13"/>
    </reaction>
</comment>
<keyword evidence="6 9" id="KW-0694">RNA-binding</keyword>
<dbReference type="OrthoDB" id="9800696at2"/>
<evidence type="ECO:0000259" key="11">
    <source>
        <dbReference type="Pfam" id="PF20259"/>
    </source>
</evidence>
<feature type="domain" description="tRNA-specific 2-thiouridylase MnmA-like C-terminal" evidence="10">
    <location>
        <begin position="268"/>
        <end position="343"/>
    </location>
</feature>
<keyword evidence="1 9" id="KW-0820">tRNA-binding</keyword>
<dbReference type="PANTHER" id="PTHR11933:SF5">
    <property type="entry name" value="MITOCHONDRIAL TRNA-SPECIFIC 2-THIOURIDYLASE 1"/>
    <property type="match status" value="1"/>
</dbReference>
<dbReference type="SUPFAM" id="SSF52402">
    <property type="entry name" value="Adenine nucleotide alpha hydrolases-like"/>
    <property type="match status" value="1"/>
</dbReference>
<dbReference type="EC" id="2.8.1.13" evidence="9"/>
<dbReference type="Gene3D" id="3.40.50.620">
    <property type="entry name" value="HUPs"/>
    <property type="match status" value="1"/>
</dbReference>
<accession>A0A1W2E279</accession>
<dbReference type="AlphaFoldDB" id="A0A1W2E279"/>
<dbReference type="NCBIfam" id="NF001138">
    <property type="entry name" value="PRK00143.1"/>
    <property type="match status" value="1"/>
</dbReference>
<dbReference type="Proteomes" id="UP000192418">
    <property type="component" value="Unassembled WGS sequence"/>
</dbReference>